<dbReference type="InterPro" id="IPR035426">
    <property type="entry name" value="Gemin2/Brr1"/>
</dbReference>
<reference evidence="2 3" key="1">
    <citation type="submission" date="2024-02" db="EMBL/GenBank/DDBJ databases">
        <title>De novo assembly and annotation of 12 fungi associated with fruit tree decline syndrome in Ontario, Canada.</title>
        <authorList>
            <person name="Sulman M."/>
            <person name="Ellouze W."/>
            <person name="Ilyukhin E."/>
        </authorList>
    </citation>
    <scope>NUCLEOTIDE SEQUENCE [LARGE SCALE GENOMIC DNA]</scope>
    <source>
        <strain evidence="2 3">M1-105</strain>
    </source>
</reference>
<keyword evidence="3" id="KW-1185">Reference proteome</keyword>
<proteinExistence type="predicted"/>
<gene>
    <name evidence="2" type="ORF">SLS56_000575</name>
</gene>
<feature type="region of interest" description="Disordered" evidence="1">
    <location>
        <begin position="1"/>
        <end position="79"/>
    </location>
</feature>
<feature type="region of interest" description="Disordered" evidence="1">
    <location>
        <begin position="591"/>
        <end position="621"/>
    </location>
</feature>
<feature type="compositionally biased region" description="Basic residues" evidence="1">
    <location>
        <begin position="1"/>
        <end position="10"/>
    </location>
</feature>
<feature type="region of interest" description="Disordered" evidence="1">
    <location>
        <begin position="533"/>
        <end position="557"/>
    </location>
</feature>
<dbReference type="Gene3D" id="1.20.58.1070">
    <property type="match status" value="1"/>
</dbReference>
<sequence length="703" mass="77946">MSSPPAKRKNMATTADGARYNKRQRPDNYAAMLAMPPPPRPNSAASKPATKVLPTHARRADWSRWTRPQTAAAKDKATTTNVTQLDEAAQDTPMTHGFAPPETEEVKLAFEDPKSDAGDDNPDIDALFNGDTNRKSDVNNGSTERGIAGSSNIATTAPISADVTQVTSDAAADSDMLDGADRTTSRRPNAEPGSPVDAPDTHFGDYTPMGQGQKKTIYDTTARKGGFKDDDRDTGNWKEQSRRNITFGQHNAFPGLDDVIYEKKGDVEALLYLKQVRNEAAGLPTTVRGPEPNNPRGVYNTGLGDMRGYYSDGAYVAAPITAPAPIIGPVMPRGLDSTEEDELVDDEAVNDFVDSEGPVKWLDPQESYQSRLLLRFEGFCKLLAESPPKAAIDSLGRSKVYYFPTKPKAMGKAVRQWLKTFSEEPPHPVQMALMDGHCVLNLLDIVKRKLEAFKDVEENISLWIFALLARLTHVRPIHCDETSSIARELALRALMVRVTFSGEHISELSTKVPLYYNEDKEFFEDVGVDLKQSDKQQMKKESNETEESVRPKESEALETEGLKKMLAEKKELLVRQQALHRRVDEMPALLSKREAFGLPPREESDGEGDDDEKRENPYDIGTPCANTRTTIDMILSLACDVFGQKDLTKYKEIWGEYDYPKPSIEMELVFGEHGVTSRPSSSQELRPMLSPLSSPLRASFSPE</sequence>
<protein>
    <submittedName>
        <fullName evidence="2">Uncharacterized protein</fullName>
    </submittedName>
</protein>
<organism evidence="2 3">
    <name type="scientific">Neofusicoccum ribis</name>
    <dbReference type="NCBI Taxonomy" id="45134"/>
    <lineage>
        <taxon>Eukaryota</taxon>
        <taxon>Fungi</taxon>
        <taxon>Dikarya</taxon>
        <taxon>Ascomycota</taxon>
        <taxon>Pezizomycotina</taxon>
        <taxon>Dothideomycetes</taxon>
        <taxon>Dothideomycetes incertae sedis</taxon>
        <taxon>Botryosphaeriales</taxon>
        <taxon>Botryosphaeriaceae</taxon>
        <taxon>Neofusicoccum</taxon>
    </lineage>
</organism>
<evidence type="ECO:0000256" key="1">
    <source>
        <dbReference type="SAM" id="MobiDB-lite"/>
    </source>
</evidence>
<comment type="caution">
    <text evidence="2">The sequence shown here is derived from an EMBL/GenBank/DDBJ whole genome shotgun (WGS) entry which is preliminary data.</text>
</comment>
<feature type="compositionally biased region" description="Basic and acidic residues" evidence="1">
    <location>
        <begin position="591"/>
        <end position="603"/>
    </location>
</feature>
<evidence type="ECO:0000313" key="2">
    <source>
        <dbReference type="EMBL" id="KAL1637437.1"/>
    </source>
</evidence>
<feature type="region of interest" description="Disordered" evidence="1">
    <location>
        <begin position="674"/>
        <end position="703"/>
    </location>
</feature>
<name>A0ABR3TDA5_9PEZI</name>
<dbReference type="EMBL" id="JAJVDC020000003">
    <property type="protein sequence ID" value="KAL1637437.1"/>
    <property type="molecule type" value="Genomic_DNA"/>
</dbReference>
<feature type="region of interest" description="Disordered" evidence="1">
    <location>
        <begin position="110"/>
        <end position="237"/>
    </location>
</feature>
<feature type="compositionally biased region" description="Polar residues" evidence="1">
    <location>
        <begin position="138"/>
        <end position="168"/>
    </location>
</feature>
<accession>A0ABR3TDA5</accession>
<evidence type="ECO:0000313" key="3">
    <source>
        <dbReference type="Proteomes" id="UP001521116"/>
    </source>
</evidence>
<feature type="compositionally biased region" description="Basic and acidic residues" evidence="1">
    <location>
        <begin position="226"/>
        <end position="237"/>
    </location>
</feature>
<feature type="compositionally biased region" description="Low complexity" evidence="1">
    <location>
        <begin position="685"/>
        <end position="703"/>
    </location>
</feature>
<dbReference type="Pfam" id="PF04938">
    <property type="entry name" value="SIP1"/>
    <property type="match status" value="1"/>
</dbReference>
<dbReference type="Proteomes" id="UP001521116">
    <property type="component" value="Unassembled WGS sequence"/>
</dbReference>